<dbReference type="AlphaFoldDB" id="A0A0E9WZ83"/>
<accession>A0A0E9WZ83</accession>
<evidence type="ECO:0000313" key="1">
    <source>
        <dbReference type="EMBL" id="JAH94930.1"/>
    </source>
</evidence>
<proteinExistence type="predicted"/>
<reference evidence="1" key="2">
    <citation type="journal article" date="2015" name="Fish Shellfish Immunol.">
        <title>Early steps in the European eel (Anguilla anguilla)-Vibrio vulnificus interaction in the gills: Role of the RtxA13 toxin.</title>
        <authorList>
            <person name="Callol A."/>
            <person name="Pajuelo D."/>
            <person name="Ebbesson L."/>
            <person name="Teles M."/>
            <person name="MacKenzie S."/>
            <person name="Amaro C."/>
        </authorList>
    </citation>
    <scope>NUCLEOTIDE SEQUENCE</scope>
</reference>
<reference evidence="1" key="1">
    <citation type="submission" date="2014-11" db="EMBL/GenBank/DDBJ databases">
        <authorList>
            <person name="Amaro Gonzalez C."/>
        </authorList>
    </citation>
    <scope>NUCLEOTIDE SEQUENCE</scope>
</reference>
<protein>
    <submittedName>
        <fullName evidence="1">Uncharacterized protein</fullName>
    </submittedName>
</protein>
<sequence>MILDTIWIQYTFKNKPFFYKCSNMGKMCVYKNKKSIKDTNHGCLIERLIFTCLHSNGK</sequence>
<organism evidence="1">
    <name type="scientific">Anguilla anguilla</name>
    <name type="common">European freshwater eel</name>
    <name type="synonym">Muraena anguilla</name>
    <dbReference type="NCBI Taxonomy" id="7936"/>
    <lineage>
        <taxon>Eukaryota</taxon>
        <taxon>Metazoa</taxon>
        <taxon>Chordata</taxon>
        <taxon>Craniata</taxon>
        <taxon>Vertebrata</taxon>
        <taxon>Euteleostomi</taxon>
        <taxon>Actinopterygii</taxon>
        <taxon>Neopterygii</taxon>
        <taxon>Teleostei</taxon>
        <taxon>Anguilliformes</taxon>
        <taxon>Anguillidae</taxon>
        <taxon>Anguilla</taxon>
    </lineage>
</organism>
<name>A0A0E9WZ83_ANGAN</name>
<dbReference type="EMBL" id="GBXM01013647">
    <property type="protein sequence ID" value="JAH94930.1"/>
    <property type="molecule type" value="Transcribed_RNA"/>
</dbReference>